<feature type="domain" description="GAG-pre-integrase" evidence="1">
    <location>
        <begin position="90"/>
        <end position="142"/>
    </location>
</feature>
<accession>A0A8T3B1C7</accession>
<evidence type="ECO:0000313" key="4">
    <source>
        <dbReference type="Proteomes" id="UP000829196"/>
    </source>
</evidence>
<reference evidence="3" key="1">
    <citation type="journal article" date="2022" name="Front. Genet.">
        <title>Chromosome-Scale Assembly of the Dendrobium nobile Genome Provides Insights Into the Molecular Mechanism of the Biosynthesis of the Medicinal Active Ingredient of Dendrobium.</title>
        <authorList>
            <person name="Xu Q."/>
            <person name="Niu S.-C."/>
            <person name="Li K.-L."/>
            <person name="Zheng P.-J."/>
            <person name="Zhang X.-J."/>
            <person name="Jia Y."/>
            <person name="Liu Y."/>
            <person name="Niu Y.-X."/>
            <person name="Yu L.-H."/>
            <person name="Chen D.-F."/>
            <person name="Zhang G.-Q."/>
        </authorList>
    </citation>
    <scope>NUCLEOTIDE SEQUENCE</scope>
    <source>
        <tissue evidence="3">Leaf</tissue>
    </source>
</reference>
<dbReference type="InterPro" id="IPR054722">
    <property type="entry name" value="PolX-like_BBD"/>
</dbReference>
<evidence type="ECO:0000259" key="2">
    <source>
        <dbReference type="Pfam" id="PF22936"/>
    </source>
</evidence>
<protein>
    <recommendedName>
        <fullName evidence="5">GAG-pre-integrase domain-containing protein</fullName>
    </recommendedName>
</protein>
<name>A0A8T3B1C7_DENNO</name>
<keyword evidence="4" id="KW-1185">Reference proteome</keyword>
<dbReference type="Pfam" id="PF13976">
    <property type="entry name" value="gag_pre-integrs"/>
    <property type="match status" value="1"/>
</dbReference>
<organism evidence="3 4">
    <name type="scientific">Dendrobium nobile</name>
    <name type="common">Orchid</name>
    <dbReference type="NCBI Taxonomy" id="94219"/>
    <lineage>
        <taxon>Eukaryota</taxon>
        <taxon>Viridiplantae</taxon>
        <taxon>Streptophyta</taxon>
        <taxon>Embryophyta</taxon>
        <taxon>Tracheophyta</taxon>
        <taxon>Spermatophyta</taxon>
        <taxon>Magnoliopsida</taxon>
        <taxon>Liliopsida</taxon>
        <taxon>Asparagales</taxon>
        <taxon>Orchidaceae</taxon>
        <taxon>Epidendroideae</taxon>
        <taxon>Malaxideae</taxon>
        <taxon>Dendrobiinae</taxon>
        <taxon>Dendrobium</taxon>
    </lineage>
</organism>
<evidence type="ECO:0000259" key="1">
    <source>
        <dbReference type="Pfam" id="PF13976"/>
    </source>
</evidence>
<dbReference type="OrthoDB" id="784048at2759"/>
<dbReference type="AlphaFoldDB" id="A0A8T3B1C7"/>
<dbReference type="EMBL" id="JAGYWB010000012">
    <property type="protein sequence ID" value="KAI0502161.1"/>
    <property type="molecule type" value="Genomic_DNA"/>
</dbReference>
<comment type="caution">
    <text evidence="3">The sequence shown here is derived from an EMBL/GenBank/DDBJ whole genome shotgun (WGS) entry which is preliminary data.</text>
</comment>
<dbReference type="Proteomes" id="UP000829196">
    <property type="component" value="Unassembled WGS sequence"/>
</dbReference>
<evidence type="ECO:0000313" key="3">
    <source>
        <dbReference type="EMBL" id="KAI0502161.1"/>
    </source>
</evidence>
<dbReference type="Pfam" id="PF22936">
    <property type="entry name" value="Pol_BBD"/>
    <property type="match status" value="1"/>
</dbReference>
<dbReference type="InterPro" id="IPR025724">
    <property type="entry name" value="GAG-pre-integrase_dom"/>
</dbReference>
<feature type="domain" description="Retrovirus-related Pol polyprotein from transposon TNT 1-94-like beta-barrel" evidence="2">
    <location>
        <begin position="1"/>
        <end position="51"/>
    </location>
</feature>
<proteinExistence type="predicted"/>
<evidence type="ECO:0008006" key="5">
    <source>
        <dbReference type="Google" id="ProtNLM"/>
    </source>
</evidence>
<sequence length="178" mass="20136">MDNDQTYHTVSVGSIFIRKLDGIVIKLIDVRHILDIKKNLLFTKALETKGYKVVIDAGVLKLYHGMLVFLKGDYHHNLCYLHGRIVIVMTAVAKDSSDATAVWHMRLAHAEKASLMAFVKKGLIKGESTCKLDLCEYCVFDKKTCVSFGTIIHSTKDILEYVHTDIWGPTKTTLFYGR</sequence>
<gene>
    <name evidence="3" type="ORF">KFK09_017108</name>
</gene>